<evidence type="ECO:0000256" key="1">
    <source>
        <dbReference type="SAM" id="SignalP"/>
    </source>
</evidence>
<evidence type="ECO:0000313" key="2">
    <source>
        <dbReference type="EMBL" id="MXU90456.1"/>
    </source>
</evidence>
<reference evidence="2" key="1">
    <citation type="submission" date="2019-12" db="EMBL/GenBank/DDBJ databases">
        <title>An insight into the sialome of adult female Ixodes ricinus ticks feeding for 6 days.</title>
        <authorList>
            <person name="Perner J."/>
            <person name="Ribeiro J.M.C."/>
        </authorList>
    </citation>
    <scope>NUCLEOTIDE SEQUENCE</scope>
    <source>
        <strain evidence="2">Semi-engorged</strain>
        <tissue evidence="2">Salivary glands</tissue>
    </source>
</reference>
<proteinExistence type="predicted"/>
<sequence>MKVARSLARLLAVSLLLVLLGHNAVVLEERTHPFGPGIFELRPSSTGDGLVGHANIFGGPTTKSAGEVVHFFGHGLVRVLRCLHLDAGRPHGQCVHAAWTVKAALTPVFLYPGFR</sequence>
<dbReference type="EMBL" id="GIFC01008373">
    <property type="protein sequence ID" value="MXU90456.1"/>
    <property type="molecule type" value="Transcribed_RNA"/>
</dbReference>
<keyword evidence="1" id="KW-0732">Signal</keyword>
<dbReference type="AlphaFoldDB" id="A0A6B0ULB4"/>
<accession>A0A6B0ULB4</accession>
<feature type="chain" id="PRO_5025403006" evidence="1">
    <location>
        <begin position="29"/>
        <end position="115"/>
    </location>
</feature>
<protein>
    <submittedName>
        <fullName evidence="2">Putative secreted protein</fullName>
    </submittedName>
</protein>
<feature type="signal peptide" evidence="1">
    <location>
        <begin position="1"/>
        <end position="28"/>
    </location>
</feature>
<name>A0A6B0ULB4_IXORI</name>
<organism evidence="2">
    <name type="scientific">Ixodes ricinus</name>
    <name type="common">Common tick</name>
    <name type="synonym">Acarus ricinus</name>
    <dbReference type="NCBI Taxonomy" id="34613"/>
    <lineage>
        <taxon>Eukaryota</taxon>
        <taxon>Metazoa</taxon>
        <taxon>Ecdysozoa</taxon>
        <taxon>Arthropoda</taxon>
        <taxon>Chelicerata</taxon>
        <taxon>Arachnida</taxon>
        <taxon>Acari</taxon>
        <taxon>Parasitiformes</taxon>
        <taxon>Ixodida</taxon>
        <taxon>Ixodoidea</taxon>
        <taxon>Ixodidae</taxon>
        <taxon>Ixodinae</taxon>
        <taxon>Ixodes</taxon>
    </lineage>
</organism>